<protein>
    <recommendedName>
        <fullName evidence="4">Tudor domain-containing protein</fullName>
    </recommendedName>
</protein>
<dbReference type="EMBL" id="JNBR01002830">
    <property type="protein sequence ID" value="OQR81186.1"/>
    <property type="molecule type" value="Genomic_DNA"/>
</dbReference>
<name>A0A1V9Y660_ACHHY</name>
<comment type="caution">
    <text evidence="2">The sequence shown here is derived from an EMBL/GenBank/DDBJ whole genome shotgun (WGS) entry which is preliminary data.</text>
</comment>
<sequence>MDPSRDVGSRVEVYWDSEEDWFHGTIQEYDPQVGYRVLYDDGDEQWEDSSNTERVHVLRPPATAPQVEAMEPPTEPDGDDAPSANVVGALDPPSDDSSDDEVDIHVSAAKLATLFHVEALTSAKTVNSSVNAEAAACASTSSPSPPDTTVDTGIPPLAAPEPTPRVADMMTARSTATDGSVDWTPAPIAPSIAVSARKPSAVVGDLLPTLRAAPPARRQPAGPGTAVLNGRIQYLRGELETGYSALVKVSFVAPGPGSVMLRCKTVLFSTAVAPHSARPEWPNAVWSYSIPNDNLRPWASLRGDILLGVFHQEAASVFVGQVLLPLESFLDDDCPGGPQTRFDEEYALTSRQGKVLDGLYLRLAHQLVLPPGVAPEPSDDGSVGAPLQCKPRAKPLTKKKHVASPAINRTKRAAEINRENARYKQRLAATKGCARPAAVPGVPGLRAHSSINRQRELAAIAAENRRLEARREPKKVAMVKAPGASSKEPPVNLASQATYVVQLELTTAVAALQHDIAGLHQEVFAAKASLSRYAISNAKDARAVQTLQKAYAQAHAASVKRDANHKPGPSKGPPSVDAPPEKAQHLALLEQENAAIVATRQELLRDVRRLHAQEAEVKDALAVLDADFTRVERRRAYLRNPAVSTDEDQRLLQQAWTDMTSLKVHVSALEERLGCQMAPAVGTSGEDWAAKLDARRRKEAALVETRDAFRAQYEALVQAKSVETLRASVLEMQHMLLLCEREEKLLAAAMTEADLLVQDAAMDFALHFRAEQTDTDILFKVTTL</sequence>
<dbReference type="Proteomes" id="UP000243579">
    <property type="component" value="Unassembled WGS sequence"/>
</dbReference>
<feature type="compositionally biased region" description="Low complexity" evidence="1">
    <location>
        <begin position="137"/>
        <end position="152"/>
    </location>
</feature>
<reference evidence="2 3" key="1">
    <citation type="journal article" date="2014" name="Genome Biol. Evol.">
        <title>The secreted proteins of Achlya hypogyna and Thraustotheca clavata identify the ancestral oomycete secretome and reveal gene acquisitions by horizontal gene transfer.</title>
        <authorList>
            <person name="Misner I."/>
            <person name="Blouin N."/>
            <person name="Leonard G."/>
            <person name="Richards T.A."/>
            <person name="Lane C.E."/>
        </authorList>
    </citation>
    <scope>NUCLEOTIDE SEQUENCE [LARGE SCALE GENOMIC DNA]</scope>
    <source>
        <strain evidence="2 3">ATCC 48635</strain>
    </source>
</reference>
<accession>A0A1V9Y660</accession>
<dbReference type="Gene3D" id="2.30.30.140">
    <property type="match status" value="1"/>
</dbReference>
<feature type="region of interest" description="Disordered" evidence="1">
    <location>
        <begin position="44"/>
        <end position="101"/>
    </location>
</feature>
<feature type="region of interest" description="Disordered" evidence="1">
    <location>
        <begin position="137"/>
        <end position="163"/>
    </location>
</feature>
<gene>
    <name evidence="2" type="ORF">ACHHYP_16679</name>
</gene>
<dbReference type="CDD" id="cd20404">
    <property type="entry name" value="Tudor_Agenet_AtEML-like"/>
    <property type="match status" value="1"/>
</dbReference>
<evidence type="ECO:0000256" key="1">
    <source>
        <dbReference type="SAM" id="MobiDB-lite"/>
    </source>
</evidence>
<feature type="region of interest" description="Disordered" evidence="1">
    <location>
        <begin position="555"/>
        <end position="581"/>
    </location>
</feature>
<evidence type="ECO:0008006" key="4">
    <source>
        <dbReference type="Google" id="ProtNLM"/>
    </source>
</evidence>
<evidence type="ECO:0000313" key="3">
    <source>
        <dbReference type="Proteomes" id="UP000243579"/>
    </source>
</evidence>
<organism evidence="2 3">
    <name type="scientific">Achlya hypogyna</name>
    <name type="common">Oomycete</name>
    <name type="synonym">Protoachlya hypogyna</name>
    <dbReference type="NCBI Taxonomy" id="1202772"/>
    <lineage>
        <taxon>Eukaryota</taxon>
        <taxon>Sar</taxon>
        <taxon>Stramenopiles</taxon>
        <taxon>Oomycota</taxon>
        <taxon>Saprolegniomycetes</taxon>
        <taxon>Saprolegniales</taxon>
        <taxon>Achlyaceae</taxon>
        <taxon>Achlya</taxon>
    </lineage>
</organism>
<dbReference type="AlphaFoldDB" id="A0A1V9Y660"/>
<proteinExistence type="predicted"/>
<keyword evidence="3" id="KW-1185">Reference proteome</keyword>
<dbReference type="OrthoDB" id="79171at2759"/>
<evidence type="ECO:0000313" key="2">
    <source>
        <dbReference type="EMBL" id="OQR81186.1"/>
    </source>
</evidence>
<dbReference type="STRING" id="1202772.A0A1V9Y660"/>